<keyword evidence="1" id="KW-0472">Membrane</keyword>
<dbReference type="GO" id="GO:0033922">
    <property type="term" value="F:peptidoglycan beta-N-acetylmuramidase activity"/>
    <property type="evidence" value="ECO:0007669"/>
    <property type="project" value="InterPro"/>
</dbReference>
<evidence type="ECO:0000259" key="2">
    <source>
        <dbReference type="Pfam" id="PF07075"/>
    </source>
</evidence>
<dbReference type="AlphaFoldDB" id="A0A1I3KUY6"/>
<evidence type="ECO:0000256" key="1">
    <source>
        <dbReference type="SAM" id="Phobius"/>
    </source>
</evidence>
<organism evidence="4 5">
    <name type="scientific">Brevibacillus centrosporus</name>
    <dbReference type="NCBI Taxonomy" id="54910"/>
    <lineage>
        <taxon>Bacteria</taxon>
        <taxon>Bacillati</taxon>
        <taxon>Bacillota</taxon>
        <taxon>Bacilli</taxon>
        <taxon>Bacillales</taxon>
        <taxon>Paenibacillaceae</taxon>
        <taxon>Brevibacillus</taxon>
    </lineage>
</organism>
<proteinExistence type="predicted"/>
<dbReference type="InterPro" id="IPR048503">
    <property type="entry name" value="NamZ_C"/>
</dbReference>
<dbReference type="Pfam" id="PF07075">
    <property type="entry name" value="NamZ_N"/>
    <property type="match status" value="1"/>
</dbReference>
<dbReference type="PIRSF" id="PIRSF016719">
    <property type="entry name" value="UCP016719"/>
    <property type="match status" value="1"/>
</dbReference>
<feature type="transmembrane region" description="Helical" evidence="1">
    <location>
        <begin position="59"/>
        <end position="80"/>
    </location>
</feature>
<reference evidence="5" key="1">
    <citation type="submission" date="2016-10" db="EMBL/GenBank/DDBJ databases">
        <authorList>
            <person name="Varghese N."/>
            <person name="Submissions S."/>
        </authorList>
    </citation>
    <scope>NUCLEOTIDE SEQUENCE [LARGE SCALE GENOMIC DNA]</scope>
    <source>
        <strain evidence="5">OK042</strain>
    </source>
</reference>
<feature type="domain" description="Peptidoglycan beta-N-acetylmuramidase NamZ N-terminal" evidence="2">
    <location>
        <begin position="108"/>
        <end position="313"/>
    </location>
</feature>
<protein>
    <submittedName>
        <fullName evidence="4">Uncharacterized conserved protein YbbC, DUF1343 family</fullName>
    </submittedName>
</protein>
<keyword evidence="1" id="KW-0812">Transmembrane</keyword>
<dbReference type="PANTHER" id="PTHR42915:SF1">
    <property type="entry name" value="PEPTIDOGLYCAN BETA-N-ACETYLMURAMIDASE NAMZ"/>
    <property type="match status" value="1"/>
</dbReference>
<keyword evidence="5" id="KW-1185">Reference proteome</keyword>
<name>A0A1I3KUY6_9BACL</name>
<dbReference type="EMBL" id="FORT01000001">
    <property type="protein sequence ID" value="SFI76303.1"/>
    <property type="molecule type" value="Genomic_DNA"/>
</dbReference>
<gene>
    <name evidence="4" type="ORF">SAMN05518846_101100</name>
</gene>
<evidence type="ECO:0000259" key="3">
    <source>
        <dbReference type="Pfam" id="PF20732"/>
    </source>
</evidence>
<sequence length="470" mass="52463">MIPTKKQNETFIIDGRCFQILCERTRLDYVGEEVVAVHPLYSTKSGGDRALKKTRWLRYLSSLVLFCTLTAAGAADLGLAKEKKSGPAVQTGIELLLEKPEMLKGKKVGLITNPTGVTEDLTHDVDALLAKNVNLVAVYGPEHGIRGTEQAGSVPGTYEDPKTGLPFYNLYGKTPQEISPLFRDVDVILFDIQDVGSRFYTYISTMAYAMKAAALEDKPFIVLDRPNPIGGEKVEGSVLDPAYESFVGIYPIPVRHGMTVGELAVLFNEQFLAKEIGKKADLQIVQMKGWKRDMQYDETGLAWVLPSPNMPTPDTALVYPGNCLFEGTNLSEGRGTTRPFELVGAPYIKGWEIAERMNRLNLPGVAFREAYFNPTFSKHAGINVGGLQIYVTDREKYDPIRTALTIMVELKELYPNDFAWRSDNWIDKLMGTDKVRKAIDEGASVDDIIADWQAELNAFKQLRKTYLLYH</sequence>
<dbReference type="STRING" id="1884381.SAMN05518846_101100"/>
<dbReference type="Proteomes" id="UP000198915">
    <property type="component" value="Unassembled WGS sequence"/>
</dbReference>
<dbReference type="InterPro" id="IPR048502">
    <property type="entry name" value="NamZ_N"/>
</dbReference>
<evidence type="ECO:0000313" key="5">
    <source>
        <dbReference type="Proteomes" id="UP000198915"/>
    </source>
</evidence>
<feature type="domain" description="Peptidoglycan beta-N-acetylmuramidase NamZ C-terminal" evidence="3">
    <location>
        <begin position="317"/>
        <end position="469"/>
    </location>
</feature>
<accession>A0A1I3KUY6</accession>
<dbReference type="PANTHER" id="PTHR42915">
    <property type="entry name" value="HYPOTHETICAL 460 KDA PROTEIN IN FEUA-SIGW INTERGENIC REGION [PRECURSOR]"/>
    <property type="match status" value="1"/>
</dbReference>
<evidence type="ECO:0000313" key="4">
    <source>
        <dbReference type="EMBL" id="SFI76303.1"/>
    </source>
</evidence>
<dbReference type="Pfam" id="PF20732">
    <property type="entry name" value="NamZ_C"/>
    <property type="match status" value="1"/>
</dbReference>
<keyword evidence="1" id="KW-1133">Transmembrane helix</keyword>
<dbReference type="Gene3D" id="3.40.50.12170">
    <property type="entry name" value="Uncharacterised protein PF07075, DUF1343"/>
    <property type="match status" value="1"/>
</dbReference>
<dbReference type="InterPro" id="IPR008302">
    <property type="entry name" value="NamZ"/>
</dbReference>
<dbReference type="Gene3D" id="3.90.1150.140">
    <property type="match status" value="1"/>
</dbReference>